<dbReference type="RefSeq" id="WP_135190350.1">
    <property type="nucleotide sequence ID" value="NZ_SPUM01000094.1"/>
</dbReference>
<organism evidence="9 10">
    <name type="scientific">Massilia horti</name>
    <dbReference type="NCBI Taxonomy" id="2562153"/>
    <lineage>
        <taxon>Bacteria</taxon>
        <taxon>Pseudomonadati</taxon>
        <taxon>Pseudomonadota</taxon>
        <taxon>Betaproteobacteria</taxon>
        <taxon>Burkholderiales</taxon>
        <taxon>Oxalobacteraceae</taxon>
        <taxon>Telluria group</taxon>
        <taxon>Massilia</taxon>
    </lineage>
</organism>
<dbReference type="AlphaFoldDB" id="A0A4Y9SXZ8"/>
<dbReference type="PANTHER" id="PTHR13847">
    <property type="entry name" value="SARCOSINE DEHYDROGENASE-RELATED"/>
    <property type="match status" value="1"/>
</dbReference>
<keyword evidence="6" id="KW-1015">Disulfide bond</keyword>
<proteinExistence type="predicted"/>
<dbReference type="Pfam" id="PF01266">
    <property type="entry name" value="DAO"/>
    <property type="match status" value="1"/>
</dbReference>
<evidence type="ECO:0000256" key="1">
    <source>
        <dbReference type="ARBA" id="ARBA00022714"/>
    </source>
</evidence>
<evidence type="ECO:0000256" key="4">
    <source>
        <dbReference type="ARBA" id="ARBA00023004"/>
    </source>
</evidence>
<evidence type="ECO:0000256" key="2">
    <source>
        <dbReference type="ARBA" id="ARBA00022723"/>
    </source>
</evidence>
<evidence type="ECO:0000256" key="7">
    <source>
        <dbReference type="SAM" id="MobiDB-lite"/>
    </source>
</evidence>
<dbReference type="GO" id="GO:0016491">
    <property type="term" value="F:oxidoreductase activity"/>
    <property type="evidence" value="ECO:0007669"/>
    <property type="project" value="UniProtKB-KW"/>
</dbReference>
<dbReference type="PROSITE" id="PS51296">
    <property type="entry name" value="RIESKE"/>
    <property type="match status" value="1"/>
</dbReference>
<dbReference type="GO" id="GO:0051537">
    <property type="term" value="F:2 iron, 2 sulfur cluster binding"/>
    <property type="evidence" value="ECO:0007669"/>
    <property type="project" value="UniProtKB-KW"/>
</dbReference>
<dbReference type="InterPro" id="IPR036922">
    <property type="entry name" value="Rieske_2Fe-2S_sf"/>
</dbReference>
<dbReference type="GO" id="GO:0005737">
    <property type="term" value="C:cytoplasm"/>
    <property type="evidence" value="ECO:0007669"/>
    <property type="project" value="TreeGrafter"/>
</dbReference>
<evidence type="ECO:0000256" key="5">
    <source>
        <dbReference type="ARBA" id="ARBA00023014"/>
    </source>
</evidence>
<dbReference type="PANTHER" id="PTHR13847:SF274">
    <property type="entry name" value="RIESKE 2FE-2S IRON-SULFUR PROTEIN YHFW-RELATED"/>
    <property type="match status" value="1"/>
</dbReference>
<dbReference type="SUPFAM" id="SSF51905">
    <property type="entry name" value="FAD/NAD(P)-binding domain"/>
    <property type="match status" value="1"/>
</dbReference>
<dbReference type="InterPro" id="IPR017941">
    <property type="entry name" value="Rieske_2Fe-2S"/>
</dbReference>
<keyword evidence="5" id="KW-0411">Iron-sulfur</keyword>
<gene>
    <name evidence="9" type="ORF">E4O92_13985</name>
</gene>
<dbReference type="InterPro" id="IPR005805">
    <property type="entry name" value="Rieske_Fe-S_prot_C"/>
</dbReference>
<evidence type="ECO:0000256" key="3">
    <source>
        <dbReference type="ARBA" id="ARBA00023002"/>
    </source>
</evidence>
<evidence type="ECO:0000313" key="9">
    <source>
        <dbReference type="EMBL" id="TFW31309.1"/>
    </source>
</evidence>
<dbReference type="GO" id="GO:0016020">
    <property type="term" value="C:membrane"/>
    <property type="evidence" value="ECO:0007669"/>
    <property type="project" value="InterPro"/>
</dbReference>
<protein>
    <submittedName>
        <fullName evidence="9">FAD-dependent oxidoreductase</fullName>
    </submittedName>
</protein>
<dbReference type="EMBL" id="SPUM01000094">
    <property type="protein sequence ID" value="TFW31309.1"/>
    <property type="molecule type" value="Genomic_DNA"/>
</dbReference>
<keyword evidence="10" id="KW-1185">Reference proteome</keyword>
<accession>A0A4Y9SXZ8</accession>
<dbReference type="InterPro" id="IPR036188">
    <property type="entry name" value="FAD/NAD-bd_sf"/>
</dbReference>
<dbReference type="Gene3D" id="3.30.9.10">
    <property type="entry name" value="D-Amino Acid Oxidase, subunit A, domain 2"/>
    <property type="match status" value="1"/>
</dbReference>
<dbReference type="SUPFAM" id="SSF50022">
    <property type="entry name" value="ISP domain"/>
    <property type="match status" value="1"/>
</dbReference>
<name>A0A4Y9SXZ8_9BURK</name>
<sequence length="512" mass="55300">MDRTSLWQGTADKRPCYPTLQGEISVDVAIVGAGITALTAAMLLAQRGRKVALLESHRIGTGTTGHATGNLYAPVDLRLATIEDKHGTDVLRAVAQSRSTAVDFIERTSQSLAIDCAFTRCPWYLLASSDEFDAQVEQELAAAQRAGLQATLAAAPPAPLAATRTVQVANQAQFQPLDYVRQLAQHISGEQCLVFENTHVTGIDDEPATVHTQAGKVRCKQVILATHTPLGVHLVQSGLEVVREYGIAFRLDSLAPDPGIYWSIGEHNHSVRTFTKNDETWLIVVGAAHKTGDVDDTERRHAALEAFGRLQFQGGPLAYRWSAQRYRPKDALPYIGKNIDANNTWIATGFSGDGLTWGTLAGMLLADALTGTENAWAPLFQPARLASAPRPKAFAKETMSPPQPNLLALETDVAERFGDLPACASRQEDIDGKPVAAWRDDQGRLFLVAAKCTHLGCKLRWNEAETSWDCPCHGSRFRPDGQVIEGPALAPLARGTGPDCDAATPPAYTGED</sequence>
<dbReference type="OrthoDB" id="9767869at2"/>
<dbReference type="Pfam" id="PF00355">
    <property type="entry name" value="Rieske"/>
    <property type="match status" value="1"/>
</dbReference>
<keyword evidence="4" id="KW-0408">Iron</keyword>
<dbReference type="Gene3D" id="2.102.10.10">
    <property type="entry name" value="Rieske [2Fe-2S] iron-sulphur domain"/>
    <property type="match status" value="1"/>
</dbReference>
<reference evidence="9 10" key="1">
    <citation type="submission" date="2019-03" db="EMBL/GenBank/DDBJ databases">
        <title>Draft genome of Massilia hortus sp. nov., a novel bacterial species of the Oxalobacteraceae family.</title>
        <authorList>
            <person name="Peta V."/>
            <person name="Raths R."/>
            <person name="Bucking H."/>
        </authorList>
    </citation>
    <scope>NUCLEOTIDE SEQUENCE [LARGE SCALE GENOMIC DNA]</scope>
    <source>
        <strain evidence="9 10">ONC3</strain>
    </source>
</reference>
<keyword evidence="1" id="KW-0001">2Fe-2S</keyword>
<dbReference type="GO" id="GO:0046872">
    <property type="term" value="F:metal ion binding"/>
    <property type="evidence" value="ECO:0007669"/>
    <property type="project" value="UniProtKB-KW"/>
</dbReference>
<keyword evidence="3" id="KW-0560">Oxidoreductase</keyword>
<evidence type="ECO:0000256" key="6">
    <source>
        <dbReference type="ARBA" id="ARBA00023157"/>
    </source>
</evidence>
<feature type="region of interest" description="Disordered" evidence="7">
    <location>
        <begin position="490"/>
        <end position="512"/>
    </location>
</feature>
<comment type="caution">
    <text evidence="9">The sequence shown here is derived from an EMBL/GenBank/DDBJ whole genome shotgun (WGS) entry which is preliminary data.</text>
</comment>
<dbReference type="InterPro" id="IPR006076">
    <property type="entry name" value="FAD-dep_OxRdtase"/>
</dbReference>
<dbReference type="Proteomes" id="UP000297258">
    <property type="component" value="Unassembled WGS sequence"/>
</dbReference>
<dbReference type="Gene3D" id="3.50.50.60">
    <property type="entry name" value="FAD/NAD(P)-binding domain"/>
    <property type="match status" value="1"/>
</dbReference>
<dbReference type="PRINTS" id="PR00162">
    <property type="entry name" value="RIESKE"/>
</dbReference>
<evidence type="ECO:0000313" key="10">
    <source>
        <dbReference type="Proteomes" id="UP000297258"/>
    </source>
</evidence>
<keyword evidence="2" id="KW-0479">Metal-binding</keyword>
<feature type="domain" description="Rieske" evidence="8">
    <location>
        <begin position="412"/>
        <end position="494"/>
    </location>
</feature>
<evidence type="ECO:0000259" key="8">
    <source>
        <dbReference type="PROSITE" id="PS51296"/>
    </source>
</evidence>